<comment type="caution">
    <text evidence="1">The sequence shown here is derived from an EMBL/GenBank/DDBJ whole genome shotgun (WGS) entry which is preliminary data.</text>
</comment>
<evidence type="ECO:0000313" key="2">
    <source>
        <dbReference type="Proteomes" id="UP001189429"/>
    </source>
</evidence>
<feature type="non-terminal residue" evidence="1">
    <location>
        <position position="182"/>
    </location>
</feature>
<name>A0ABN9PJZ3_9DINO</name>
<dbReference type="Proteomes" id="UP001189429">
    <property type="component" value="Unassembled WGS sequence"/>
</dbReference>
<keyword evidence="2" id="KW-1185">Reference proteome</keyword>
<dbReference type="EMBL" id="CAUYUJ010000620">
    <property type="protein sequence ID" value="CAK0791607.1"/>
    <property type="molecule type" value="Genomic_DNA"/>
</dbReference>
<organism evidence="1 2">
    <name type="scientific">Prorocentrum cordatum</name>
    <dbReference type="NCBI Taxonomy" id="2364126"/>
    <lineage>
        <taxon>Eukaryota</taxon>
        <taxon>Sar</taxon>
        <taxon>Alveolata</taxon>
        <taxon>Dinophyceae</taxon>
        <taxon>Prorocentrales</taxon>
        <taxon>Prorocentraceae</taxon>
        <taxon>Prorocentrum</taxon>
    </lineage>
</organism>
<gene>
    <name evidence="1" type="ORF">PCOR1329_LOCUS2453</name>
</gene>
<proteinExistence type="predicted"/>
<accession>A0ABN9PJZ3</accession>
<evidence type="ECO:0000313" key="1">
    <source>
        <dbReference type="EMBL" id="CAK0791607.1"/>
    </source>
</evidence>
<reference evidence="1" key="1">
    <citation type="submission" date="2023-10" db="EMBL/GenBank/DDBJ databases">
        <authorList>
            <person name="Chen Y."/>
            <person name="Shah S."/>
            <person name="Dougan E. K."/>
            <person name="Thang M."/>
            <person name="Chan C."/>
        </authorList>
    </citation>
    <scope>NUCLEOTIDE SEQUENCE [LARGE SCALE GENOMIC DNA]</scope>
</reference>
<sequence length="182" mass="19796">MPDPFTLRQKPPYQSTMQIFAAKKSDGNRDILKNVGGRSGQTCAFRCVAELVRGDGIQFRIGRFAALRALEKLEGDELRRHAVENRVEGRENLRDGHGERYGLTAWAPTLRDVDPCFLSSVLGSIAVSNARGFGLAWSGRARVGQSAGYKTLAFMMGRVEIEALGQRGEAKAGELALAIATA</sequence>
<protein>
    <submittedName>
        <fullName evidence="1">Uncharacterized protein</fullName>
    </submittedName>
</protein>